<protein>
    <submittedName>
        <fullName evidence="1">Uncharacterized protein</fullName>
    </submittedName>
</protein>
<sequence>MDRYRGGGDQSWTDTEEEINHGQISTFNLKDTLEAEAVEVHHLLDRQMMFQSIVTVEAFPEIVVLPTAVRLVILLVAAMAVEGEGFTRWMETVVFGLWECAVLETTTILRRSLRCFFQARGQFSNEQSRLIDETIKFIP</sequence>
<comment type="caution">
    <text evidence="1">The sequence shown here is derived from an EMBL/GenBank/DDBJ whole genome shotgun (WGS) entry which is preliminary data.</text>
</comment>
<gene>
    <name evidence="1" type="ORF">L1987_24200</name>
</gene>
<accession>A0ACB9IKD3</accession>
<dbReference type="Proteomes" id="UP001056120">
    <property type="component" value="Linkage Group LG08"/>
</dbReference>
<organism evidence="1 2">
    <name type="scientific">Smallanthus sonchifolius</name>
    <dbReference type="NCBI Taxonomy" id="185202"/>
    <lineage>
        <taxon>Eukaryota</taxon>
        <taxon>Viridiplantae</taxon>
        <taxon>Streptophyta</taxon>
        <taxon>Embryophyta</taxon>
        <taxon>Tracheophyta</taxon>
        <taxon>Spermatophyta</taxon>
        <taxon>Magnoliopsida</taxon>
        <taxon>eudicotyledons</taxon>
        <taxon>Gunneridae</taxon>
        <taxon>Pentapetalae</taxon>
        <taxon>asterids</taxon>
        <taxon>campanulids</taxon>
        <taxon>Asterales</taxon>
        <taxon>Asteraceae</taxon>
        <taxon>Asteroideae</taxon>
        <taxon>Heliantheae alliance</taxon>
        <taxon>Millerieae</taxon>
        <taxon>Smallanthus</taxon>
    </lineage>
</organism>
<dbReference type="EMBL" id="CM042025">
    <property type="protein sequence ID" value="KAI3808251.1"/>
    <property type="molecule type" value="Genomic_DNA"/>
</dbReference>
<name>A0ACB9IKD3_9ASTR</name>
<reference evidence="1 2" key="2">
    <citation type="journal article" date="2022" name="Mol. Ecol. Resour.">
        <title>The genomes of chicory, endive, great burdock and yacon provide insights into Asteraceae paleo-polyploidization history and plant inulin production.</title>
        <authorList>
            <person name="Fan W."/>
            <person name="Wang S."/>
            <person name="Wang H."/>
            <person name="Wang A."/>
            <person name="Jiang F."/>
            <person name="Liu H."/>
            <person name="Zhao H."/>
            <person name="Xu D."/>
            <person name="Zhang Y."/>
        </authorList>
    </citation>
    <scope>NUCLEOTIDE SEQUENCE [LARGE SCALE GENOMIC DNA]</scope>
    <source>
        <strain evidence="2">cv. Yunnan</strain>
        <tissue evidence="1">Leaves</tissue>
    </source>
</reference>
<keyword evidence="2" id="KW-1185">Reference proteome</keyword>
<evidence type="ECO:0000313" key="1">
    <source>
        <dbReference type="EMBL" id="KAI3808251.1"/>
    </source>
</evidence>
<reference evidence="2" key="1">
    <citation type="journal article" date="2022" name="Mol. Ecol. Resour.">
        <title>The genomes of chicory, endive, great burdock and yacon provide insights into Asteraceae palaeo-polyploidization history and plant inulin production.</title>
        <authorList>
            <person name="Fan W."/>
            <person name="Wang S."/>
            <person name="Wang H."/>
            <person name="Wang A."/>
            <person name="Jiang F."/>
            <person name="Liu H."/>
            <person name="Zhao H."/>
            <person name="Xu D."/>
            <person name="Zhang Y."/>
        </authorList>
    </citation>
    <scope>NUCLEOTIDE SEQUENCE [LARGE SCALE GENOMIC DNA]</scope>
    <source>
        <strain evidence="2">cv. Yunnan</strain>
    </source>
</reference>
<evidence type="ECO:0000313" key="2">
    <source>
        <dbReference type="Proteomes" id="UP001056120"/>
    </source>
</evidence>
<proteinExistence type="predicted"/>